<accession>K5V9R8</accession>
<organism evidence="3 4">
    <name type="scientific">Phanerochaete carnosa (strain HHB-10118-sp)</name>
    <name type="common">White-rot fungus</name>
    <name type="synonym">Peniophora carnosa</name>
    <dbReference type="NCBI Taxonomy" id="650164"/>
    <lineage>
        <taxon>Eukaryota</taxon>
        <taxon>Fungi</taxon>
        <taxon>Dikarya</taxon>
        <taxon>Basidiomycota</taxon>
        <taxon>Agaricomycotina</taxon>
        <taxon>Agaricomycetes</taxon>
        <taxon>Polyporales</taxon>
        <taxon>Phanerochaetaceae</taxon>
        <taxon>Phanerochaete</taxon>
    </lineage>
</organism>
<evidence type="ECO:0000313" key="4">
    <source>
        <dbReference type="Proteomes" id="UP000008370"/>
    </source>
</evidence>
<dbReference type="HOGENOM" id="CLU_2085618_0_0_1"/>
<dbReference type="KEGG" id="pco:PHACADRAFT_205821"/>
<protein>
    <recommendedName>
        <fullName evidence="2">Transcription elongation factor Eaf N-terminal domain-containing protein</fullName>
    </recommendedName>
</protein>
<proteinExistence type="predicted"/>
<name>K5V9R8_PHACS</name>
<evidence type="ECO:0000256" key="1">
    <source>
        <dbReference type="SAM" id="MobiDB-lite"/>
    </source>
</evidence>
<evidence type="ECO:0000259" key="2">
    <source>
        <dbReference type="Pfam" id="PF09816"/>
    </source>
</evidence>
<dbReference type="STRING" id="650164.K5V9R8"/>
<gene>
    <name evidence="3" type="ORF">PHACADRAFT_205821</name>
</gene>
<reference evidence="3 4" key="1">
    <citation type="journal article" date="2012" name="BMC Genomics">
        <title>Comparative genomics of the white-rot fungi, Phanerochaete carnosa and P. chrysosporium, to elucidate the genetic basis of the distinct wood types they colonize.</title>
        <authorList>
            <person name="Suzuki H."/>
            <person name="MacDonald J."/>
            <person name="Syed K."/>
            <person name="Salamov A."/>
            <person name="Hori C."/>
            <person name="Aerts A."/>
            <person name="Henrissat B."/>
            <person name="Wiebenga A."/>
            <person name="vanKuyk P.A."/>
            <person name="Barry K."/>
            <person name="Lindquist E."/>
            <person name="LaButti K."/>
            <person name="Lapidus A."/>
            <person name="Lucas S."/>
            <person name="Coutinho P."/>
            <person name="Gong Y."/>
            <person name="Samejima M."/>
            <person name="Mahadevan R."/>
            <person name="Abou-Zaid M."/>
            <person name="de Vries R.P."/>
            <person name="Igarashi K."/>
            <person name="Yadav J.S."/>
            <person name="Grigoriev I.V."/>
            <person name="Master E.R."/>
        </authorList>
    </citation>
    <scope>NUCLEOTIDE SEQUENCE [LARGE SCALE GENOMIC DNA]</scope>
    <source>
        <strain evidence="3 4">HHB-10118-sp</strain>
    </source>
</reference>
<dbReference type="InterPro" id="IPR019194">
    <property type="entry name" value="Tscrpt_elong_fac_Eaf_N"/>
</dbReference>
<dbReference type="AlphaFoldDB" id="K5V9R8"/>
<dbReference type="Pfam" id="PF09816">
    <property type="entry name" value="EAF"/>
    <property type="match status" value="1"/>
</dbReference>
<dbReference type="Proteomes" id="UP000008370">
    <property type="component" value="Unassembled WGS sequence"/>
</dbReference>
<feature type="compositionally biased region" description="Polar residues" evidence="1">
    <location>
        <begin position="1"/>
        <end position="10"/>
    </location>
</feature>
<evidence type="ECO:0000313" key="3">
    <source>
        <dbReference type="EMBL" id="EKM59601.1"/>
    </source>
</evidence>
<dbReference type="InParanoid" id="K5V9R8"/>
<dbReference type="RefSeq" id="XP_007392159.1">
    <property type="nucleotide sequence ID" value="XM_007392097.1"/>
</dbReference>
<feature type="region of interest" description="Disordered" evidence="1">
    <location>
        <begin position="1"/>
        <end position="41"/>
    </location>
</feature>
<keyword evidence="4" id="KW-1185">Reference proteome</keyword>
<sequence>MAERTASSWMPRQGRHSVTVGPSLQRTLKARKNEPPPNAKHERHYYAFRYQFMPESVDLAKPGTAQVRKGEEHKNVNLQRGSVNSDDEIHQFHGVETASKEWDCILIYDEDSKVSKS</sequence>
<dbReference type="GeneID" id="18912390"/>
<dbReference type="OrthoDB" id="125903at2759"/>
<feature type="domain" description="Transcription elongation factor Eaf N-terminal" evidence="2">
    <location>
        <begin position="16"/>
        <end position="114"/>
    </location>
</feature>
<dbReference type="EMBL" id="JH930469">
    <property type="protein sequence ID" value="EKM59601.1"/>
    <property type="molecule type" value="Genomic_DNA"/>
</dbReference>